<accession>A0A4Q0VRU0</accession>
<keyword evidence="1" id="KW-0472">Membrane</keyword>
<feature type="transmembrane region" description="Helical" evidence="1">
    <location>
        <begin position="172"/>
        <end position="192"/>
    </location>
</feature>
<dbReference type="EMBL" id="QOUX01000046">
    <property type="protein sequence ID" value="RXI98637.1"/>
    <property type="molecule type" value="Genomic_DNA"/>
</dbReference>
<evidence type="ECO:0000313" key="2">
    <source>
        <dbReference type="EMBL" id="RXI98637.1"/>
    </source>
</evidence>
<protein>
    <recommendedName>
        <fullName evidence="4">DUF4129 domain-containing protein</fullName>
    </recommendedName>
</protein>
<sequence>MKPWQIRVTRFFHLSLEMLFLFMLLIPFYTAEGTPLPIFSFTVLVACGIIFYQPFIEKYKSEKVGLLLIPILALVGMSLGFSFFLGLLLATIVFWRVLYHVKDNDPNEMGLLIVTFLVGVVFYLYFFYMEVNQVFLVITFVQFFLILSLKVLKLSFLSSKSATDKWNQMKWQLGGLAALGSFTVLAVVSYDLIRLVVTFIFRQVLYVVWLLGVPFVYLASLLNIPLRRRGPAEEAGFYNNEGEEIILEEVTATNLDILPWIIGIIIFIVILYLIFKKAGVFTLREYVQFSDKEEASPIRKREPKTSWFSSSRPKNEIRRLFYDFEKFMAKQGEGRRHNETVEDWFKRMSFNDDHKDVIVTTYESVRYGDKEVSKTEKEHYRRVFKELKKELKKGNSKPI</sequence>
<organism evidence="2 3">
    <name type="scientific">Anaerobacillus alkaliphilus</name>
    <dbReference type="NCBI Taxonomy" id="1548597"/>
    <lineage>
        <taxon>Bacteria</taxon>
        <taxon>Bacillati</taxon>
        <taxon>Bacillota</taxon>
        <taxon>Bacilli</taxon>
        <taxon>Bacillales</taxon>
        <taxon>Bacillaceae</taxon>
        <taxon>Anaerobacillus</taxon>
    </lineage>
</organism>
<gene>
    <name evidence="2" type="ORF">DS745_20190</name>
</gene>
<feature type="transmembrane region" description="Helical" evidence="1">
    <location>
        <begin position="109"/>
        <end position="127"/>
    </location>
</feature>
<feature type="transmembrane region" description="Helical" evidence="1">
    <location>
        <begin position="12"/>
        <end position="30"/>
    </location>
</feature>
<feature type="transmembrane region" description="Helical" evidence="1">
    <location>
        <begin position="64"/>
        <end position="97"/>
    </location>
</feature>
<dbReference type="Proteomes" id="UP000290649">
    <property type="component" value="Unassembled WGS sequence"/>
</dbReference>
<evidence type="ECO:0000313" key="3">
    <source>
        <dbReference type="Proteomes" id="UP000290649"/>
    </source>
</evidence>
<proteinExistence type="predicted"/>
<dbReference type="RefSeq" id="WP_129079990.1">
    <property type="nucleotide sequence ID" value="NZ_QOUX01000046.1"/>
</dbReference>
<feature type="transmembrane region" description="Helical" evidence="1">
    <location>
        <begin position="134"/>
        <end position="152"/>
    </location>
</feature>
<name>A0A4Q0VRU0_9BACI</name>
<dbReference type="OrthoDB" id="2352496at2"/>
<evidence type="ECO:0008006" key="4">
    <source>
        <dbReference type="Google" id="ProtNLM"/>
    </source>
</evidence>
<keyword evidence="1" id="KW-1133">Transmembrane helix</keyword>
<feature type="transmembrane region" description="Helical" evidence="1">
    <location>
        <begin position="36"/>
        <end position="52"/>
    </location>
</feature>
<feature type="transmembrane region" description="Helical" evidence="1">
    <location>
        <begin position="204"/>
        <end position="224"/>
    </location>
</feature>
<reference evidence="2 3" key="1">
    <citation type="journal article" date="2019" name="Int. J. Syst. Evol. Microbiol.">
        <title>Anaerobacillus alkaliphilus sp. nov., a novel alkaliphilic and moderately halophilic bacterium.</title>
        <authorList>
            <person name="Borsodi A.K."/>
            <person name="Aszalos J.M."/>
            <person name="Bihari P."/>
            <person name="Nagy I."/>
            <person name="Schumann P."/>
            <person name="Sproer C."/>
            <person name="Kovacs A.L."/>
            <person name="Boka K."/>
            <person name="Dobosy P."/>
            <person name="Ovari M."/>
            <person name="Szili-Kovacs T."/>
            <person name="Toth E."/>
        </authorList>
    </citation>
    <scope>NUCLEOTIDE SEQUENCE [LARGE SCALE GENOMIC DNA]</scope>
    <source>
        <strain evidence="2 3">B16-10</strain>
    </source>
</reference>
<comment type="caution">
    <text evidence="2">The sequence shown here is derived from an EMBL/GenBank/DDBJ whole genome shotgun (WGS) entry which is preliminary data.</text>
</comment>
<keyword evidence="1" id="KW-0812">Transmembrane</keyword>
<feature type="transmembrane region" description="Helical" evidence="1">
    <location>
        <begin position="257"/>
        <end position="275"/>
    </location>
</feature>
<keyword evidence="3" id="KW-1185">Reference proteome</keyword>
<evidence type="ECO:0000256" key="1">
    <source>
        <dbReference type="SAM" id="Phobius"/>
    </source>
</evidence>
<dbReference type="AlphaFoldDB" id="A0A4Q0VRU0"/>